<gene>
    <name evidence="2" type="ORF">GOBAR_AA16301</name>
</gene>
<evidence type="ECO:0000256" key="1">
    <source>
        <dbReference type="SAM" id="MobiDB-lite"/>
    </source>
</evidence>
<dbReference type="OrthoDB" id="10270411at2759"/>
<proteinExistence type="predicted"/>
<dbReference type="AlphaFoldDB" id="A0A2P5XLY2"/>
<name>A0A2P5XLY2_GOSBA</name>
<evidence type="ECO:0000313" key="3">
    <source>
        <dbReference type="Proteomes" id="UP000239757"/>
    </source>
</evidence>
<evidence type="ECO:0000313" key="2">
    <source>
        <dbReference type="EMBL" id="PPS04353.1"/>
    </source>
</evidence>
<dbReference type="Proteomes" id="UP000239757">
    <property type="component" value="Unassembled WGS sequence"/>
</dbReference>
<reference evidence="2 3" key="1">
    <citation type="submission" date="2015-01" db="EMBL/GenBank/DDBJ databases">
        <title>Genome of allotetraploid Gossypium barbadense reveals genomic plasticity and fiber elongation in cotton evolution.</title>
        <authorList>
            <person name="Chen X."/>
            <person name="Liu X."/>
            <person name="Zhao B."/>
            <person name="Zheng H."/>
            <person name="Hu Y."/>
            <person name="Lu G."/>
            <person name="Yang C."/>
            <person name="Chen J."/>
            <person name="Shan C."/>
            <person name="Zhang L."/>
            <person name="Zhou Y."/>
            <person name="Wang L."/>
            <person name="Guo W."/>
            <person name="Bai Y."/>
            <person name="Ruan J."/>
            <person name="Shangguan X."/>
            <person name="Mao Y."/>
            <person name="Jiang J."/>
            <person name="Zhu Y."/>
            <person name="Lei J."/>
            <person name="Kang H."/>
            <person name="Chen S."/>
            <person name="He X."/>
            <person name="Wang R."/>
            <person name="Wang Y."/>
            <person name="Chen J."/>
            <person name="Wang L."/>
            <person name="Yu S."/>
            <person name="Wang B."/>
            <person name="Wei J."/>
            <person name="Song S."/>
            <person name="Lu X."/>
            <person name="Gao Z."/>
            <person name="Gu W."/>
            <person name="Deng X."/>
            <person name="Ma D."/>
            <person name="Wang S."/>
            <person name="Liang W."/>
            <person name="Fang L."/>
            <person name="Cai C."/>
            <person name="Zhu X."/>
            <person name="Zhou B."/>
            <person name="Zhang Y."/>
            <person name="Chen Z."/>
            <person name="Xu S."/>
            <person name="Zhu R."/>
            <person name="Wang S."/>
            <person name="Zhang T."/>
            <person name="Zhao G."/>
        </authorList>
    </citation>
    <scope>NUCLEOTIDE SEQUENCE [LARGE SCALE GENOMIC DNA]</scope>
    <source>
        <strain evidence="3">cv. Xinhai21</strain>
        <tissue evidence="2">Leaf</tissue>
    </source>
</reference>
<dbReference type="EMBL" id="KZ664610">
    <property type="protein sequence ID" value="PPS04353.1"/>
    <property type="molecule type" value="Genomic_DNA"/>
</dbReference>
<accession>A0A2P5XLY2</accession>
<protein>
    <submittedName>
        <fullName evidence="2">Uncharacterized protein</fullName>
    </submittedName>
</protein>
<sequence>MGKKGEYKFSNNALVDKDGDSDAEYADESEVAASPAKVMLQILSRTAQSSMNLFLFASIPPPIFDSFPFLSAVVSLSFLFSTGP</sequence>
<feature type="region of interest" description="Disordered" evidence="1">
    <location>
        <begin position="1"/>
        <end position="22"/>
    </location>
</feature>
<organism evidence="2 3">
    <name type="scientific">Gossypium barbadense</name>
    <name type="common">Sea Island cotton</name>
    <name type="synonym">Hibiscus barbadensis</name>
    <dbReference type="NCBI Taxonomy" id="3634"/>
    <lineage>
        <taxon>Eukaryota</taxon>
        <taxon>Viridiplantae</taxon>
        <taxon>Streptophyta</taxon>
        <taxon>Embryophyta</taxon>
        <taxon>Tracheophyta</taxon>
        <taxon>Spermatophyta</taxon>
        <taxon>Magnoliopsida</taxon>
        <taxon>eudicotyledons</taxon>
        <taxon>Gunneridae</taxon>
        <taxon>Pentapetalae</taxon>
        <taxon>rosids</taxon>
        <taxon>malvids</taxon>
        <taxon>Malvales</taxon>
        <taxon>Malvaceae</taxon>
        <taxon>Malvoideae</taxon>
        <taxon>Gossypium</taxon>
    </lineage>
</organism>